<dbReference type="OrthoDB" id="338444at2157"/>
<gene>
    <name evidence="2" type="ORF">SAMN05444422_10564</name>
</gene>
<evidence type="ECO:0000313" key="3">
    <source>
        <dbReference type="Proteomes" id="UP000199161"/>
    </source>
</evidence>
<keyword evidence="3" id="KW-1185">Reference proteome</keyword>
<feature type="compositionally biased region" description="Acidic residues" evidence="1">
    <location>
        <begin position="50"/>
        <end position="64"/>
    </location>
</feature>
<organism evidence="2 3">
    <name type="scientific">Natronobacterium haloterrestre</name>
    <name type="common">Halobiforma haloterrestris</name>
    <dbReference type="NCBI Taxonomy" id="148448"/>
    <lineage>
        <taxon>Archaea</taxon>
        <taxon>Methanobacteriati</taxon>
        <taxon>Methanobacteriota</taxon>
        <taxon>Stenosarchaea group</taxon>
        <taxon>Halobacteria</taxon>
        <taxon>Halobacteriales</taxon>
        <taxon>Natrialbaceae</taxon>
        <taxon>Natronobacterium</taxon>
    </lineage>
</organism>
<dbReference type="Pfam" id="PF19146">
    <property type="entry name" value="DUF5828"/>
    <property type="match status" value="2"/>
</dbReference>
<dbReference type="AlphaFoldDB" id="A0A1I1GWV4"/>
<sequence length="277" mass="30975">MEESISGFKVRGDWGDVVEHGERISRALRDAGIGADDPDRPVPDGSVDGDGSEADDEADDEAAEDDHPDREGRKDREDQFVEAFREWEEWRPKAHETLESDVSEKTADQASVEEGKGEKAGKEPDEDIKTAGEKLSESYEQLEEDDPEAAVDNWRESIDYVARAADSASRKALRRVEDTVYQNVMTQLAPYYFDNDLVSANIQQSARGNDDAERFVFEVNINDDDLKAAVSDRLAELEDEVDRWHVQVEKDTDAAEAIEGAEPPPEPEDDEPKSTTN</sequence>
<evidence type="ECO:0000256" key="1">
    <source>
        <dbReference type="SAM" id="MobiDB-lite"/>
    </source>
</evidence>
<dbReference type="InterPro" id="IPR043868">
    <property type="entry name" value="DUF5828"/>
</dbReference>
<protein>
    <submittedName>
        <fullName evidence="2">Uncharacterized protein</fullName>
    </submittedName>
</protein>
<reference evidence="3" key="1">
    <citation type="submission" date="2016-10" db="EMBL/GenBank/DDBJ databases">
        <authorList>
            <person name="Varghese N."/>
            <person name="Submissions S."/>
        </authorList>
    </citation>
    <scope>NUCLEOTIDE SEQUENCE [LARGE SCALE GENOMIC DNA]</scope>
    <source>
        <strain evidence="3">DSM 13078</strain>
    </source>
</reference>
<dbReference type="EMBL" id="FOKW01000005">
    <property type="protein sequence ID" value="SFC15995.1"/>
    <property type="molecule type" value="Genomic_DNA"/>
</dbReference>
<feature type="compositionally biased region" description="Acidic residues" evidence="1">
    <location>
        <begin position="140"/>
        <end position="149"/>
    </location>
</feature>
<feature type="region of interest" description="Disordered" evidence="1">
    <location>
        <begin position="248"/>
        <end position="277"/>
    </location>
</feature>
<dbReference type="RefSeq" id="WP_089787998.1">
    <property type="nucleotide sequence ID" value="NZ_FOKW01000005.1"/>
</dbReference>
<accession>A0A1I1GWV4</accession>
<dbReference type="Proteomes" id="UP000199161">
    <property type="component" value="Unassembled WGS sequence"/>
</dbReference>
<feature type="region of interest" description="Disordered" evidence="1">
    <location>
        <begin position="28"/>
        <end position="151"/>
    </location>
</feature>
<evidence type="ECO:0000313" key="2">
    <source>
        <dbReference type="EMBL" id="SFC15995.1"/>
    </source>
</evidence>
<name>A0A1I1GWV4_NATHA</name>
<feature type="compositionally biased region" description="Basic and acidic residues" evidence="1">
    <location>
        <begin position="65"/>
        <end position="137"/>
    </location>
</feature>
<proteinExistence type="predicted"/>